<dbReference type="AlphaFoldDB" id="A0A543HRS0"/>
<name>A0A543HRS0_9MICO</name>
<accession>A0A543HRS0</accession>
<keyword evidence="2" id="KW-1185">Reference proteome</keyword>
<dbReference type="RefSeq" id="WP_141918035.1">
    <property type="nucleotide sequence ID" value="NZ_BAAAYS010000016.1"/>
</dbReference>
<evidence type="ECO:0000313" key="2">
    <source>
        <dbReference type="Proteomes" id="UP000318331"/>
    </source>
</evidence>
<organism evidence="1 2">
    <name type="scientific">Klugiella xanthotipulae</name>
    <dbReference type="NCBI Taxonomy" id="244735"/>
    <lineage>
        <taxon>Bacteria</taxon>
        <taxon>Bacillati</taxon>
        <taxon>Actinomycetota</taxon>
        <taxon>Actinomycetes</taxon>
        <taxon>Micrococcales</taxon>
        <taxon>Microbacteriaceae</taxon>
        <taxon>Klugiella</taxon>
    </lineage>
</organism>
<dbReference type="Pfam" id="PF11305">
    <property type="entry name" value="DUF3107"/>
    <property type="match status" value="1"/>
</dbReference>
<dbReference type="EMBL" id="VFPN01000003">
    <property type="protein sequence ID" value="TQM61028.1"/>
    <property type="molecule type" value="Genomic_DNA"/>
</dbReference>
<sequence length="74" mass="7897">MDIRIGIINAPREISFETNETAAQVEETITTALSAGSALLRLIDSKGKVFLIPTATIAYVELGSDTSRRVGFVG</sequence>
<comment type="caution">
    <text evidence="1">The sequence shown here is derived from an EMBL/GenBank/DDBJ whole genome shotgun (WGS) entry which is preliminary data.</text>
</comment>
<dbReference type="InterPro" id="IPR021456">
    <property type="entry name" value="DUF3107"/>
</dbReference>
<dbReference type="Proteomes" id="UP000318331">
    <property type="component" value="Unassembled WGS sequence"/>
</dbReference>
<gene>
    <name evidence="1" type="ORF">FB466_1955</name>
</gene>
<protein>
    <submittedName>
        <fullName evidence="1">Uncharacterized protein DUF3107</fullName>
    </submittedName>
</protein>
<reference evidence="1 2" key="1">
    <citation type="submission" date="2019-06" db="EMBL/GenBank/DDBJ databases">
        <title>Sequencing the genomes of 1000 actinobacteria strains.</title>
        <authorList>
            <person name="Klenk H.-P."/>
        </authorList>
    </citation>
    <scope>NUCLEOTIDE SEQUENCE [LARGE SCALE GENOMIC DNA]</scope>
    <source>
        <strain evidence="1 2">DSM 18031</strain>
    </source>
</reference>
<evidence type="ECO:0000313" key="1">
    <source>
        <dbReference type="EMBL" id="TQM61028.1"/>
    </source>
</evidence>
<dbReference type="OrthoDB" id="3268468at2"/>
<proteinExistence type="predicted"/>